<organism evidence="2 3">
    <name type="scientific">Komagataella phaffii (strain ATCC 76273 / CBS 7435 / CECT 11047 / NRRL Y-11430 / Wegner 21-1)</name>
    <name type="common">Yeast</name>
    <name type="synonym">Pichia pastoris</name>
    <dbReference type="NCBI Taxonomy" id="981350"/>
    <lineage>
        <taxon>Eukaryota</taxon>
        <taxon>Fungi</taxon>
        <taxon>Dikarya</taxon>
        <taxon>Ascomycota</taxon>
        <taxon>Saccharomycotina</taxon>
        <taxon>Pichiomycetes</taxon>
        <taxon>Pichiales</taxon>
        <taxon>Pichiaceae</taxon>
        <taxon>Komagataella</taxon>
    </lineage>
</organism>
<sequence>MDLSLIKPTKSRRNGSKKPKKQISISKDTLKGKQLVFHSRNTNNVLRPTANHNRLFKPTKSTSPDSTNSFKYKQIKDKKGSSAVTVINSSSLLPDSDNRGFLTNQVSAHVTKRNSWCHAHQFAFTTNDLTDCLPATNISVINSHSAIATINNQRTLLVVPRHYEPCGAIARLKKDKEPHMVRLFDKEGTISLLENVDIYFRWKVWCN</sequence>
<evidence type="ECO:0000256" key="1">
    <source>
        <dbReference type="SAM" id="MobiDB-lite"/>
    </source>
</evidence>
<feature type="region of interest" description="Disordered" evidence="1">
    <location>
        <begin position="1"/>
        <end position="23"/>
    </location>
</feature>
<feature type="compositionally biased region" description="Basic residues" evidence="1">
    <location>
        <begin position="9"/>
        <end position="21"/>
    </location>
</feature>
<proteinExistence type="predicted"/>
<feature type="compositionally biased region" description="Polar residues" evidence="1">
    <location>
        <begin position="59"/>
        <end position="70"/>
    </location>
</feature>
<name>A0A1G4KPK6_KOMPC</name>
<dbReference type="Proteomes" id="UP000006853">
    <property type="component" value="Chromosome 1"/>
</dbReference>
<keyword evidence="3" id="KW-1185">Reference proteome</keyword>
<evidence type="ECO:0000313" key="3">
    <source>
        <dbReference type="Proteomes" id="UP000006853"/>
    </source>
</evidence>
<reference evidence="2 3" key="2">
    <citation type="journal article" date="2016" name="FEMS Yeast Res.">
        <title>Curation of the genome annotation of Pichia pastoris (Komagataella phaffii) CBS7435 from gene level to protein function.</title>
        <authorList>
            <person name="Valli M."/>
            <person name="Tatto N.E."/>
            <person name="Peymann A."/>
            <person name="Gruber C."/>
            <person name="Landes N."/>
            <person name="Ekker H."/>
            <person name="Thallinger G.G."/>
            <person name="Mattanovich D."/>
            <person name="Gasser B."/>
            <person name="Graf A.B."/>
        </authorList>
    </citation>
    <scope>GENOME REANNOTATION</scope>
    <source>
        <strain evidence="2 3">ATCC 76273 / CBS 7435 / CECT 11047 / NRRL Y-11430 / Wegner 21-1</strain>
    </source>
</reference>
<protein>
    <submittedName>
        <fullName evidence="2">Uncharacterized protein</fullName>
    </submittedName>
</protein>
<gene>
    <name evidence="2" type="ordered locus">PP7435_Chr1-3193</name>
</gene>
<feature type="region of interest" description="Disordered" evidence="1">
    <location>
        <begin position="46"/>
        <end position="70"/>
    </location>
</feature>
<accession>A0A1G4KPK6</accession>
<reference evidence="2 3" key="1">
    <citation type="journal article" date="2011" name="J. Biotechnol.">
        <title>High-quality genome sequence of Pichia pastoris CBS7435.</title>
        <authorList>
            <person name="Kuberl A."/>
            <person name="Schneider J."/>
            <person name="Thallinger G.G."/>
            <person name="Anderl I."/>
            <person name="Wibberg D."/>
            <person name="Hajek T."/>
            <person name="Jaenicke S."/>
            <person name="Brinkrolf K."/>
            <person name="Goesmann A."/>
            <person name="Szczepanowski R."/>
            <person name="Puhler A."/>
            <person name="Schwab H."/>
            <person name="Glieder A."/>
            <person name="Pichler H."/>
        </authorList>
    </citation>
    <scope>NUCLEOTIDE SEQUENCE [LARGE SCALE GENOMIC DNA]</scope>
    <source>
        <strain evidence="3">ATCC 76273 / CBS 7435 / CECT 11047 / NRRL Y-11430 / Wegner 21-1</strain>
    </source>
</reference>
<dbReference type="EMBL" id="FR839628">
    <property type="protein sequence ID" value="SCV11936.1"/>
    <property type="molecule type" value="Genomic_DNA"/>
</dbReference>
<dbReference type="AlphaFoldDB" id="A0A1G4KPK6"/>
<evidence type="ECO:0000313" key="2">
    <source>
        <dbReference type="EMBL" id="SCV11936.1"/>
    </source>
</evidence>